<dbReference type="EMBL" id="JAUSVX010000009">
    <property type="protein sequence ID" value="MDQ0471728.1"/>
    <property type="molecule type" value="Genomic_DNA"/>
</dbReference>
<evidence type="ECO:0000259" key="7">
    <source>
        <dbReference type="Pfam" id="PF13505"/>
    </source>
</evidence>
<evidence type="ECO:0000313" key="9">
    <source>
        <dbReference type="Proteomes" id="UP001242480"/>
    </source>
</evidence>
<organism evidence="8 9">
    <name type="scientific">Labrys wisconsinensis</name>
    <dbReference type="NCBI Taxonomy" id="425677"/>
    <lineage>
        <taxon>Bacteria</taxon>
        <taxon>Pseudomonadati</taxon>
        <taxon>Pseudomonadota</taxon>
        <taxon>Alphaproteobacteria</taxon>
        <taxon>Hyphomicrobiales</taxon>
        <taxon>Xanthobacteraceae</taxon>
        <taxon>Labrys</taxon>
    </lineage>
</organism>
<dbReference type="InterPro" id="IPR011250">
    <property type="entry name" value="OMP/PagP_B-barrel"/>
</dbReference>
<name>A0ABU0JBS1_9HYPH</name>
<evidence type="ECO:0000256" key="6">
    <source>
        <dbReference type="SAM" id="SignalP"/>
    </source>
</evidence>
<dbReference type="Pfam" id="PF13505">
    <property type="entry name" value="OMP_b-brl"/>
    <property type="match status" value="1"/>
</dbReference>
<dbReference type="InterPro" id="IPR051692">
    <property type="entry name" value="OMP-like"/>
</dbReference>
<gene>
    <name evidence="8" type="ORF">QO011_004753</name>
</gene>
<accession>A0ABU0JBS1</accession>
<dbReference type="InterPro" id="IPR027385">
    <property type="entry name" value="Beta-barrel_OMP"/>
</dbReference>
<keyword evidence="2 6" id="KW-0732">Signal</keyword>
<dbReference type="Proteomes" id="UP001242480">
    <property type="component" value="Unassembled WGS sequence"/>
</dbReference>
<keyword evidence="3" id="KW-0472">Membrane</keyword>
<comment type="subcellular location">
    <subcellularLocation>
        <location evidence="1">Cell outer membrane</location>
    </subcellularLocation>
</comment>
<feature type="domain" description="Outer membrane protein beta-barrel" evidence="7">
    <location>
        <begin position="38"/>
        <end position="215"/>
    </location>
</feature>
<evidence type="ECO:0000256" key="3">
    <source>
        <dbReference type="ARBA" id="ARBA00023136"/>
    </source>
</evidence>
<dbReference type="PANTHER" id="PTHR34001:SF3">
    <property type="entry name" value="BLL7405 PROTEIN"/>
    <property type="match status" value="1"/>
</dbReference>
<reference evidence="8 9" key="1">
    <citation type="submission" date="2023-07" db="EMBL/GenBank/DDBJ databases">
        <title>Genomic Encyclopedia of Type Strains, Phase IV (KMG-IV): sequencing the most valuable type-strain genomes for metagenomic binning, comparative biology and taxonomic classification.</title>
        <authorList>
            <person name="Goeker M."/>
        </authorList>
    </citation>
    <scope>NUCLEOTIDE SEQUENCE [LARGE SCALE GENOMIC DNA]</scope>
    <source>
        <strain evidence="8 9">DSM 19619</strain>
    </source>
</reference>
<dbReference type="SUPFAM" id="SSF56925">
    <property type="entry name" value="OMPA-like"/>
    <property type="match status" value="1"/>
</dbReference>
<evidence type="ECO:0000256" key="4">
    <source>
        <dbReference type="ARBA" id="ARBA00023237"/>
    </source>
</evidence>
<keyword evidence="4" id="KW-0998">Cell outer membrane</keyword>
<sequence>MKKLLLATAAVLGLAGPAMAADLAPNYSEPAAPAPYIAPAGFNWTGFYAGINAGYGFSGDFGSATGRRLNDAKGFVGGGQVGFNYQIDPVVVGIEGELDYSDQKDSFAGSRANLNWRGSLTPRLGFTMDRFLPYVKAGLAFGETDLKVAGVGSDSNTLVGWTAGAGIEYAVTDNISVRGEYNYTDLSKDTFNIGGAAVKTGFRGSDVKAGLNYKF</sequence>
<comment type="similarity">
    <text evidence="5">Belongs to the Omp25/RopB family.</text>
</comment>
<evidence type="ECO:0000313" key="8">
    <source>
        <dbReference type="EMBL" id="MDQ0471728.1"/>
    </source>
</evidence>
<evidence type="ECO:0000256" key="5">
    <source>
        <dbReference type="ARBA" id="ARBA00038306"/>
    </source>
</evidence>
<dbReference type="RefSeq" id="WP_307277374.1">
    <property type="nucleotide sequence ID" value="NZ_JAUSVX010000009.1"/>
</dbReference>
<keyword evidence="9" id="KW-1185">Reference proteome</keyword>
<evidence type="ECO:0000256" key="1">
    <source>
        <dbReference type="ARBA" id="ARBA00004442"/>
    </source>
</evidence>
<feature type="signal peptide" evidence="6">
    <location>
        <begin position="1"/>
        <end position="20"/>
    </location>
</feature>
<dbReference type="Gene3D" id="2.40.160.20">
    <property type="match status" value="1"/>
</dbReference>
<evidence type="ECO:0000256" key="2">
    <source>
        <dbReference type="ARBA" id="ARBA00022729"/>
    </source>
</evidence>
<feature type="chain" id="PRO_5045409638" evidence="6">
    <location>
        <begin position="21"/>
        <end position="215"/>
    </location>
</feature>
<comment type="caution">
    <text evidence="8">The sequence shown here is derived from an EMBL/GenBank/DDBJ whole genome shotgun (WGS) entry which is preliminary data.</text>
</comment>
<dbReference type="PANTHER" id="PTHR34001">
    <property type="entry name" value="BLL7405 PROTEIN"/>
    <property type="match status" value="1"/>
</dbReference>
<protein>
    <submittedName>
        <fullName evidence="8">Outer membrane immunogenic protein</fullName>
    </submittedName>
</protein>
<proteinExistence type="inferred from homology"/>